<evidence type="ECO:0000313" key="5">
    <source>
        <dbReference type="Proteomes" id="UP001424441"/>
    </source>
</evidence>
<sequence length="751" mass="80456">MNVSFLIRLVDQFTAPAQKIANSMQNMQGGFNKFADGFNGAIKAGFSIENIDEATKKAQTQLSQARGRLMGAAGMALSVFAPVKIAAGFETEMNRVRALSNATEDEFLRLQKQALFLGRTTQFTTRQAADAQGFLAMAGFKTNDIIGAMPGTLQLAASAQLDLARAADIVTNILTAYGKKTEDLAHVNDVLVKAFTSANTDLSQLAEAMKYAGPVASSAGVNFEEATAALALMGNAGIQASMAGTGLRGAMTRMLSPTKGVRAAMKEANLTFTDAKGRLLPLVDIIKQLEPHADNTGLMMQIFGQRAGPAMMALVSQGSGALEKLTEELEKSAGTAERISKVQMQGFNGMLKEMQSAAEGTAIAFGTMLFPPLIELGGILTVLMNKITDYSEAHPELVAFGVKAVAALLALSIASRLLAFAFAGLKLGLISTIGMFLKFDKAGRNVAIGWRLLKAGLLSVRATFGLVAGGARILAAGMQALGGNIFKTGAEIIKAQGKLNTFNTAARRLMAASWLWTMGFEIVDDLGRTPEERMEQIRKNHERWQKIEQDVEKSWFGESWSGMKNRANALMGLEEGIVPAEALAAWGAKKAGEFNMWGAAWIDRLLAGVSSKWADLVSWFDSKIADLQSLFTFDVNIGWPEPPAWLTYLMDLAGKGAEVVKDTFSPPSYVYEPQPLPAGVNLRDSVLTPMGGSRVEQVINAEVIDKRPPQQHFDVKNSFVIHGATDPNSVAQEVMNKLNSAKSGALHGGTE</sequence>
<feature type="domain" description="Phage tail tape measure protein" evidence="3">
    <location>
        <begin position="111"/>
        <end position="295"/>
    </location>
</feature>
<feature type="transmembrane region" description="Helical" evidence="2">
    <location>
        <begin position="420"/>
        <end position="437"/>
    </location>
</feature>
<feature type="transmembrane region" description="Helical" evidence="2">
    <location>
        <begin position="397"/>
        <end position="414"/>
    </location>
</feature>
<keyword evidence="2" id="KW-0812">Transmembrane</keyword>
<gene>
    <name evidence="4" type="ORF">GCM10008943_13950</name>
</gene>
<protein>
    <recommendedName>
        <fullName evidence="3">Phage tail tape measure protein domain-containing protein</fullName>
    </recommendedName>
</protein>
<dbReference type="EMBL" id="BAAADE010000002">
    <property type="protein sequence ID" value="GAA0599962.1"/>
    <property type="molecule type" value="Genomic_DNA"/>
</dbReference>
<dbReference type="RefSeq" id="WP_343803633.1">
    <property type="nucleotide sequence ID" value="NZ_BAAADE010000002.1"/>
</dbReference>
<evidence type="ECO:0000256" key="1">
    <source>
        <dbReference type="ARBA" id="ARBA00022612"/>
    </source>
</evidence>
<evidence type="ECO:0000259" key="3">
    <source>
        <dbReference type="Pfam" id="PF10145"/>
    </source>
</evidence>
<organism evidence="4 5">
    <name type="scientific">Paenochrobactrum glaciei</name>
    <dbReference type="NCBI Taxonomy" id="486407"/>
    <lineage>
        <taxon>Bacteria</taxon>
        <taxon>Pseudomonadati</taxon>
        <taxon>Pseudomonadota</taxon>
        <taxon>Alphaproteobacteria</taxon>
        <taxon>Hyphomicrobiales</taxon>
        <taxon>Brucellaceae</taxon>
        <taxon>Paenochrobactrum</taxon>
    </lineage>
</organism>
<keyword evidence="5" id="KW-1185">Reference proteome</keyword>
<evidence type="ECO:0000313" key="4">
    <source>
        <dbReference type="EMBL" id="GAA0599962.1"/>
    </source>
</evidence>
<dbReference type="InterPro" id="IPR010090">
    <property type="entry name" value="Phage_tape_meas"/>
</dbReference>
<dbReference type="PANTHER" id="PTHR37813:SF1">
    <property type="entry name" value="FELS-2 PROPHAGE PROTEIN"/>
    <property type="match status" value="1"/>
</dbReference>
<keyword evidence="2" id="KW-1133">Transmembrane helix</keyword>
<proteinExistence type="predicted"/>
<dbReference type="NCBIfam" id="TIGR01760">
    <property type="entry name" value="tape_meas_TP901"/>
    <property type="match status" value="1"/>
</dbReference>
<feature type="transmembrane region" description="Helical" evidence="2">
    <location>
        <begin position="362"/>
        <end position="385"/>
    </location>
</feature>
<dbReference type="PANTHER" id="PTHR37813">
    <property type="entry name" value="FELS-2 PROPHAGE PROTEIN"/>
    <property type="match status" value="1"/>
</dbReference>
<comment type="caution">
    <text evidence="4">The sequence shown here is derived from an EMBL/GenBank/DDBJ whole genome shotgun (WGS) entry which is preliminary data.</text>
</comment>
<keyword evidence="1" id="KW-1188">Viral release from host cell</keyword>
<dbReference type="Proteomes" id="UP001424441">
    <property type="component" value="Unassembled WGS sequence"/>
</dbReference>
<reference evidence="4 5" key="1">
    <citation type="journal article" date="2019" name="Int. J. Syst. Evol. Microbiol.">
        <title>The Global Catalogue of Microorganisms (GCM) 10K type strain sequencing project: providing services to taxonomists for standard genome sequencing and annotation.</title>
        <authorList>
            <consortium name="The Broad Institute Genomics Platform"/>
            <consortium name="The Broad Institute Genome Sequencing Center for Infectious Disease"/>
            <person name="Wu L."/>
            <person name="Ma J."/>
        </authorList>
    </citation>
    <scope>NUCLEOTIDE SEQUENCE [LARGE SCALE GENOMIC DNA]</scope>
    <source>
        <strain evidence="4 5">JCM 15115</strain>
    </source>
</reference>
<name>A0ABN1FYA2_9HYPH</name>
<dbReference type="Pfam" id="PF10145">
    <property type="entry name" value="PhageMin_Tail"/>
    <property type="match status" value="1"/>
</dbReference>
<feature type="transmembrane region" description="Helical" evidence="2">
    <location>
        <begin position="458"/>
        <end position="478"/>
    </location>
</feature>
<keyword evidence="2" id="KW-0472">Membrane</keyword>
<accession>A0ABN1FYA2</accession>
<evidence type="ECO:0000256" key="2">
    <source>
        <dbReference type="SAM" id="Phobius"/>
    </source>
</evidence>